<dbReference type="Proteomes" id="UP000835052">
    <property type="component" value="Unassembled WGS sequence"/>
</dbReference>
<gene>
    <name evidence="1" type="ORF">CAUJ_LOCUS208</name>
</gene>
<accession>A0A8S1GMH7</accession>
<reference evidence="1" key="1">
    <citation type="submission" date="2020-10" db="EMBL/GenBank/DDBJ databases">
        <authorList>
            <person name="Kikuchi T."/>
        </authorList>
    </citation>
    <scope>NUCLEOTIDE SEQUENCE</scope>
    <source>
        <strain evidence="1">NKZ352</strain>
    </source>
</reference>
<dbReference type="OrthoDB" id="5853505at2759"/>
<proteinExistence type="predicted"/>
<dbReference type="EMBL" id="CAJGYM010000001">
    <property type="protein sequence ID" value="CAD6184289.1"/>
    <property type="molecule type" value="Genomic_DNA"/>
</dbReference>
<keyword evidence="2" id="KW-1185">Reference proteome</keyword>
<comment type="caution">
    <text evidence="1">The sequence shown here is derived from an EMBL/GenBank/DDBJ whole genome shotgun (WGS) entry which is preliminary data.</text>
</comment>
<dbReference type="AlphaFoldDB" id="A0A8S1GMH7"/>
<name>A0A8S1GMH7_9PELO</name>
<sequence length="284" mass="30047">MPDCNGELSTCSCTCPTASEALFAVTAASMVCSTSYTCPSPTRAVLYSSGTGVIQPEGSNPALMCAESDGTWKDSLGNTYDALTCADECVFCSSENLYKEMCNGLAVAVCDSKAMVTLAQTRDDGVGGCSVQLTCAAGSRAYYFTQATGNKAFLTSNPMPTFTCTDSTKMFSNDMSEVVDAITCGVCVHCPSPYRDNCNGESRMTCATSSQALVAINRDEPGMQCLMSFACPAGTFPFYYEVGNPVAMMYSGTQFMCGDFYGVFMTDVAPPPVIIEAFTCMSMT</sequence>
<organism evidence="1 2">
    <name type="scientific">Caenorhabditis auriculariae</name>
    <dbReference type="NCBI Taxonomy" id="2777116"/>
    <lineage>
        <taxon>Eukaryota</taxon>
        <taxon>Metazoa</taxon>
        <taxon>Ecdysozoa</taxon>
        <taxon>Nematoda</taxon>
        <taxon>Chromadorea</taxon>
        <taxon>Rhabditida</taxon>
        <taxon>Rhabditina</taxon>
        <taxon>Rhabditomorpha</taxon>
        <taxon>Rhabditoidea</taxon>
        <taxon>Rhabditidae</taxon>
        <taxon>Peloderinae</taxon>
        <taxon>Caenorhabditis</taxon>
    </lineage>
</organism>
<evidence type="ECO:0000313" key="1">
    <source>
        <dbReference type="EMBL" id="CAD6184289.1"/>
    </source>
</evidence>
<evidence type="ECO:0000313" key="2">
    <source>
        <dbReference type="Proteomes" id="UP000835052"/>
    </source>
</evidence>
<protein>
    <submittedName>
        <fullName evidence="1">Uncharacterized protein</fullName>
    </submittedName>
</protein>